<gene>
    <name evidence="5" type="ORF">SAMN05216241_10716</name>
</gene>
<evidence type="ECO:0000256" key="1">
    <source>
        <dbReference type="ARBA" id="ARBA00023122"/>
    </source>
</evidence>
<keyword evidence="3" id="KW-1133">Transmembrane helix</keyword>
<dbReference type="Pfam" id="PF00571">
    <property type="entry name" value="CBS"/>
    <property type="match status" value="2"/>
</dbReference>
<name>A0A1G7SIB0_9PROT</name>
<dbReference type="STRING" id="1082479.SAMN05216241_10716"/>
<dbReference type="InterPro" id="IPR000644">
    <property type="entry name" value="CBS_dom"/>
</dbReference>
<dbReference type="SUPFAM" id="SSF54631">
    <property type="entry name" value="CBS-domain pair"/>
    <property type="match status" value="1"/>
</dbReference>
<proteinExistence type="predicted"/>
<evidence type="ECO:0000256" key="3">
    <source>
        <dbReference type="SAM" id="Phobius"/>
    </source>
</evidence>
<dbReference type="RefSeq" id="WP_090020317.1">
    <property type="nucleotide sequence ID" value="NZ_FNCE01000007.1"/>
</dbReference>
<sequence>MRIDERPEYAQKPAPVTATADETVAAAVRRMSDHNYGAVMVVDGDGAMAGIMTERDLMKRVVNEGRDPNTTRVGDVMTPQVRVARAGDEVVDWLRQMSNERFRHVPVVDDDGRPLKMMSQGDFVSYTWPELWQQVRTKALTTLAPVTQVGIIVAGVLVYALLVPVVFGVI</sequence>
<dbReference type="OrthoDB" id="9807125at2"/>
<feature type="domain" description="CBS" evidence="4">
    <location>
        <begin position="77"/>
        <end position="135"/>
    </location>
</feature>
<evidence type="ECO:0000313" key="5">
    <source>
        <dbReference type="EMBL" id="SDG22632.1"/>
    </source>
</evidence>
<feature type="domain" description="CBS" evidence="4">
    <location>
        <begin position="11"/>
        <end position="68"/>
    </location>
</feature>
<dbReference type="EMBL" id="FNCE01000007">
    <property type="protein sequence ID" value="SDG22632.1"/>
    <property type="molecule type" value="Genomic_DNA"/>
</dbReference>
<dbReference type="SMART" id="SM00116">
    <property type="entry name" value="CBS"/>
    <property type="match status" value="2"/>
</dbReference>
<feature type="transmembrane region" description="Helical" evidence="3">
    <location>
        <begin position="143"/>
        <end position="167"/>
    </location>
</feature>
<keyword evidence="3" id="KW-0472">Membrane</keyword>
<dbReference type="PANTHER" id="PTHR43080">
    <property type="entry name" value="CBS DOMAIN-CONTAINING PROTEIN CBSX3, MITOCHONDRIAL"/>
    <property type="match status" value="1"/>
</dbReference>
<dbReference type="PANTHER" id="PTHR43080:SF2">
    <property type="entry name" value="CBS DOMAIN-CONTAINING PROTEIN"/>
    <property type="match status" value="1"/>
</dbReference>
<evidence type="ECO:0000259" key="4">
    <source>
        <dbReference type="PROSITE" id="PS51371"/>
    </source>
</evidence>
<protein>
    <submittedName>
        <fullName evidence="5">CBS domain-containing protein</fullName>
    </submittedName>
</protein>
<keyword evidence="3" id="KW-0812">Transmembrane</keyword>
<keyword evidence="6" id="KW-1185">Reference proteome</keyword>
<dbReference type="AlphaFoldDB" id="A0A1G7SIB0"/>
<dbReference type="InterPro" id="IPR051257">
    <property type="entry name" value="Diverse_CBS-Domain"/>
</dbReference>
<evidence type="ECO:0000313" key="6">
    <source>
        <dbReference type="Proteomes" id="UP000199415"/>
    </source>
</evidence>
<reference evidence="5 6" key="1">
    <citation type="submission" date="2016-10" db="EMBL/GenBank/DDBJ databases">
        <authorList>
            <person name="de Groot N.N."/>
        </authorList>
    </citation>
    <scope>NUCLEOTIDE SEQUENCE [LARGE SCALE GENOMIC DNA]</scope>
    <source>
        <strain evidence="5 6">DSM 25584</strain>
    </source>
</reference>
<organism evidence="5 6">
    <name type="scientific">Limimonas halophila</name>
    <dbReference type="NCBI Taxonomy" id="1082479"/>
    <lineage>
        <taxon>Bacteria</taxon>
        <taxon>Pseudomonadati</taxon>
        <taxon>Pseudomonadota</taxon>
        <taxon>Alphaproteobacteria</taxon>
        <taxon>Rhodospirillales</taxon>
        <taxon>Rhodovibrionaceae</taxon>
        <taxon>Limimonas</taxon>
    </lineage>
</organism>
<dbReference type="Gene3D" id="3.10.580.10">
    <property type="entry name" value="CBS-domain"/>
    <property type="match status" value="1"/>
</dbReference>
<evidence type="ECO:0000256" key="2">
    <source>
        <dbReference type="PROSITE-ProRule" id="PRU00703"/>
    </source>
</evidence>
<accession>A0A1G7SIB0</accession>
<keyword evidence="1 2" id="KW-0129">CBS domain</keyword>
<dbReference type="Proteomes" id="UP000199415">
    <property type="component" value="Unassembled WGS sequence"/>
</dbReference>
<dbReference type="InterPro" id="IPR046342">
    <property type="entry name" value="CBS_dom_sf"/>
</dbReference>
<dbReference type="PROSITE" id="PS51371">
    <property type="entry name" value="CBS"/>
    <property type="match status" value="2"/>
</dbReference>